<sequence length="121" mass="13291">MQLRPLIEDELSVDPPATSVSKGRPKYAMRLLLHPGEESLHLAMSRLKLQHHQARTSGAGLLLAIGPEGGWVDFELQMLERAGFSLVGMGPRILRTDVATIGAIVFVREMLASFNDEQTAE</sequence>
<comment type="function">
    <text evidence="9">Specifically methylates the N3 position of the uracil ring of uridine 1498 (m3U1498) in 16S rRNA. Acts on the fully assembled 30S ribosomal subunit.</text>
</comment>
<evidence type="ECO:0000256" key="8">
    <source>
        <dbReference type="ARBA" id="ARBA00022691"/>
    </source>
</evidence>
<keyword evidence="5" id="KW-0698">rRNA processing</keyword>
<keyword evidence="6" id="KW-0489">Methyltransferase</keyword>
<dbReference type="PANTHER" id="PTHR30027:SF3">
    <property type="entry name" value="16S RRNA (URACIL(1498)-N(3))-METHYLTRANSFERASE"/>
    <property type="match status" value="1"/>
</dbReference>
<evidence type="ECO:0000256" key="10">
    <source>
        <dbReference type="ARBA" id="ARBA00047944"/>
    </source>
</evidence>
<evidence type="ECO:0000313" key="13">
    <source>
        <dbReference type="Proteomes" id="UP001190700"/>
    </source>
</evidence>
<dbReference type="InterPro" id="IPR006700">
    <property type="entry name" value="RsmE"/>
</dbReference>
<evidence type="ECO:0000256" key="2">
    <source>
        <dbReference type="ARBA" id="ARBA00005528"/>
    </source>
</evidence>
<dbReference type="PANTHER" id="PTHR30027">
    <property type="entry name" value="RIBOSOMAL RNA SMALL SUBUNIT METHYLTRANSFERASE E"/>
    <property type="match status" value="1"/>
</dbReference>
<evidence type="ECO:0000313" key="12">
    <source>
        <dbReference type="EMBL" id="KAK3268038.1"/>
    </source>
</evidence>
<organism evidence="12 13">
    <name type="scientific">Cymbomonas tetramitiformis</name>
    <dbReference type="NCBI Taxonomy" id="36881"/>
    <lineage>
        <taxon>Eukaryota</taxon>
        <taxon>Viridiplantae</taxon>
        <taxon>Chlorophyta</taxon>
        <taxon>Pyramimonadophyceae</taxon>
        <taxon>Pyramimonadales</taxon>
        <taxon>Pyramimonadaceae</taxon>
        <taxon>Cymbomonas</taxon>
    </lineage>
</organism>
<comment type="similarity">
    <text evidence="2">Belongs to the RNA methyltransferase RsmE family.</text>
</comment>
<evidence type="ECO:0000256" key="5">
    <source>
        <dbReference type="ARBA" id="ARBA00022552"/>
    </source>
</evidence>
<evidence type="ECO:0000256" key="4">
    <source>
        <dbReference type="ARBA" id="ARBA00022490"/>
    </source>
</evidence>
<evidence type="ECO:0000256" key="3">
    <source>
        <dbReference type="ARBA" id="ARBA00012328"/>
    </source>
</evidence>
<dbReference type="AlphaFoldDB" id="A0AAE0L0X5"/>
<dbReference type="SUPFAM" id="SSF75217">
    <property type="entry name" value="alpha/beta knot"/>
    <property type="match status" value="1"/>
</dbReference>
<evidence type="ECO:0000259" key="11">
    <source>
        <dbReference type="Pfam" id="PF04452"/>
    </source>
</evidence>
<dbReference type="Pfam" id="PF04452">
    <property type="entry name" value="Methyltrans_RNA"/>
    <property type="match status" value="1"/>
</dbReference>
<protein>
    <recommendedName>
        <fullName evidence="3">16S rRNA (uracil(1498)-N(3))-methyltransferase</fullName>
        <ecNumber evidence="3">2.1.1.193</ecNumber>
    </recommendedName>
</protein>
<keyword evidence="4" id="KW-0963">Cytoplasm</keyword>
<comment type="caution">
    <text evidence="12">The sequence shown here is derived from an EMBL/GenBank/DDBJ whole genome shotgun (WGS) entry which is preliminary data.</text>
</comment>
<keyword evidence="7" id="KW-0808">Transferase</keyword>
<proteinExistence type="inferred from homology"/>
<keyword evidence="13" id="KW-1185">Reference proteome</keyword>
<name>A0AAE0L0X5_9CHLO</name>
<dbReference type="GO" id="GO:0005737">
    <property type="term" value="C:cytoplasm"/>
    <property type="evidence" value="ECO:0007669"/>
    <property type="project" value="UniProtKB-SubCell"/>
</dbReference>
<dbReference type="EMBL" id="LGRX02012050">
    <property type="protein sequence ID" value="KAK3268038.1"/>
    <property type="molecule type" value="Genomic_DNA"/>
</dbReference>
<dbReference type="NCBIfam" id="TIGR00046">
    <property type="entry name" value="RsmE family RNA methyltransferase"/>
    <property type="match status" value="1"/>
</dbReference>
<dbReference type="Gene3D" id="3.40.1280.10">
    <property type="match status" value="1"/>
</dbReference>
<evidence type="ECO:0000256" key="7">
    <source>
        <dbReference type="ARBA" id="ARBA00022679"/>
    </source>
</evidence>
<dbReference type="InterPro" id="IPR046886">
    <property type="entry name" value="RsmE_MTase_dom"/>
</dbReference>
<gene>
    <name evidence="12" type="ORF">CYMTET_23437</name>
</gene>
<keyword evidence="8" id="KW-0949">S-adenosyl-L-methionine</keyword>
<evidence type="ECO:0000256" key="6">
    <source>
        <dbReference type="ARBA" id="ARBA00022603"/>
    </source>
</evidence>
<feature type="domain" description="Ribosomal RNA small subunit methyltransferase E methyltransferase" evidence="11">
    <location>
        <begin position="21"/>
        <end position="104"/>
    </location>
</feature>
<dbReference type="Proteomes" id="UP001190700">
    <property type="component" value="Unassembled WGS sequence"/>
</dbReference>
<dbReference type="InterPro" id="IPR029026">
    <property type="entry name" value="tRNA_m1G_MTases_N"/>
</dbReference>
<dbReference type="InterPro" id="IPR029028">
    <property type="entry name" value="Alpha/beta_knot_MTases"/>
</dbReference>
<dbReference type="EC" id="2.1.1.193" evidence="3"/>
<evidence type="ECO:0000256" key="9">
    <source>
        <dbReference type="ARBA" id="ARBA00025699"/>
    </source>
</evidence>
<comment type="subcellular location">
    <subcellularLocation>
        <location evidence="1">Cytoplasm</location>
    </subcellularLocation>
</comment>
<accession>A0AAE0L0X5</accession>
<reference evidence="12 13" key="1">
    <citation type="journal article" date="2015" name="Genome Biol. Evol.">
        <title>Comparative Genomics of a Bacterivorous Green Alga Reveals Evolutionary Causalities and Consequences of Phago-Mixotrophic Mode of Nutrition.</title>
        <authorList>
            <person name="Burns J.A."/>
            <person name="Paasch A."/>
            <person name="Narechania A."/>
            <person name="Kim E."/>
        </authorList>
    </citation>
    <scope>NUCLEOTIDE SEQUENCE [LARGE SCALE GENOMIC DNA]</scope>
    <source>
        <strain evidence="12 13">PLY_AMNH</strain>
    </source>
</reference>
<dbReference type="GO" id="GO:0070475">
    <property type="term" value="P:rRNA base methylation"/>
    <property type="evidence" value="ECO:0007669"/>
    <property type="project" value="TreeGrafter"/>
</dbReference>
<dbReference type="GO" id="GO:0070042">
    <property type="term" value="F:rRNA (uridine-N3-)-methyltransferase activity"/>
    <property type="evidence" value="ECO:0007669"/>
    <property type="project" value="TreeGrafter"/>
</dbReference>
<evidence type="ECO:0000256" key="1">
    <source>
        <dbReference type="ARBA" id="ARBA00004496"/>
    </source>
</evidence>
<comment type="catalytic activity">
    <reaction evidence="10">
        <text>uridine(1498) in 16S rRNA + S-adenosyl-L-methionine = N(3)-methyluridine(1498) in 16S rRNA + S-adenosyl-L-homocysteine + H(+)</text>
        <dbReference type="Rhea" id="RHEA:42920"/>
        <dbReference type="Rhea" id="RHEA-COMP:10283"/>
        <dbReference type="Rhea" id="RHEA-COMP:10284"/>
        <dbReference type="ChEBI" id="CHEBI:15378"/>
        <dbReference type="ChEBI" id="CHEBI:57856"/>
        <dbReference type="ChEBI" id="CHEBI:59789"/>
        <dbReference type="ChEBI" id="CHEBI:65315"/>
        <dbReference type="ChEBI" id="CHEBI:74502"/>
        <dbReference type="EC" id="2.1.1.193"/>
    </reaction>
</comment>